<reference evidence="1 2" key="1">
    <citation type="journal article" date="2023" name="Science">
        <title>Complex scaffold remodeling in plant triterpene biosynthesis.</title>
        <authorList>
            <person name="De La Pena R."/>
            <person name="Hodgson H."/>
            <person name="Liu J.C."/>
            <person name="Stephenson M.J."/>
            <person name="Martin A.C."/>
            <person name="Owen C."/>
            <person name="Harkess A."/>
            <person name="Leebens-Mack J."/>
            <person name="Jimenez L.E."/>
            <person name="Osbourn A."/>
            <person name="Sattely E.S."/>
        </authorList>
    </citation>
    <scope>NUCLEOTIDE SEQUENCE [LARGE SCALE GENOMIC DNA]</scope>
    <source>
        <strain evidence="2">cv. JPN11</strain>
        <tissue evidence="1">Leaf</tissue>
    </source>
</reference>
<name>A0ACC1YLN6_MELAZ</name>
<organism evidence="1 2">
    <name type="scientific">Melia azedarach</name>
    <name type="common">Chinaberry tree</name>
    <dbReference type="NCBI Taxonomy" id="155640"/>
    <lineage>
        <taxon>Eukaryota</taxon>
        <taxon>Viridiplantae</taxon>
        <taxon>Streptophyta</taxon>
        <taxon>Embryophyta</taxon>
        <taxon>Tracheophyta</taxon>
        <taxon>Spermatophyta</taxon>
        <taxon>Magnoliopsida</taxon>
        <taxon>eudicotyledons</taxon>
        <taxon>Gunneridae</taxon>
        <taxon>Pentapetalae</taxon>
        <taxon>rosids</taxon>
        <taxon>malvids</taxon>
        <taxon>Sapindales</taxon>
        <taxon>Meliaceae</taxon>
        <taxon>Melia</taxon>
    </lineage>
</organism>
<comment type="caution">
    <text evidence="1">The sequence shown here is derived from an EMBL/GenBank/DDBJ whole genome shotgun (WGS) entry which is preliminary data.</text>
</comment>
<protein>
    <submittedName>
        <fullName evidence="1">GDSL esterase/lipase</fullName>
    </submittedName>
</protein>
<gene>
    <name evidence="1" type="ORF">OWV82_003676</name>
</gene>
<sequence length="285" mass="31214">MAIKPKTTLCSLLVLSLLLLNLHHNPVHGAPQVPCYFIFGDSLSDFGNNNNLLTLAKVNYRPYGIDFFSSIPTGRFSNGRNKIDIIAERLGYDSLIPTFATASGREILKGVNYASAASGIRDETGKQAELYNLGARKTALFGVSPIGCTPYGISLNNKTNVSAPCSDNINNAVQIFNDRLKTLVDELNRSLSGAKFIYINTYEIGSSILSSPEFTVKNASCCLSSSVTGTCIPLLPPCRNRGAHVYWDRIHFTEAAYSVIGERAYRAQTALDVHPYDISHLVQRR</sequence>
<keyword evidence="2" id="KW-1185">Reference proteome</keyword>
<evidence type="ECO:0000313" key="2">
    <source>
        <dbReference type="Proteomes" id="UP001164539"/>
    </source>
</evidence>
<dbReference type="Proteomes" id="UP001164539">
    <property type="component" value="Chromosome 2"/>
</dbReference>
<proteinExistence type="predicted"/>
<evidence type="ECO:0000313" key="1">
    <source>
        <dbReference type="EMBL" id="KAJ4724720.1"/>
    </source>
</evidence>
<accession>A0ACC1YLN6</accession>
<dbReference type="EMBL" id="CM051395">
    <property type="protein sequence ID" value="KAJ4724720.1"/>
    <property type="molecule type" value="Genomic_DNA"/>
</dbReference>